<sequence>MLASHKVPALKPELSEGLGKIRDGAAELRLGGVEIDDDGARAIATVLAEEGKSTLQVLEYVCMHSYVISRLSVNKIGDEGAKALVASLDKNRTLVDLDLTGNEIYPEGAKAFAGLIERNETLQGLSLTWNAIGDVGAKMLGASLTKNFTLRRLEYALDSGSFDEMICGTPDATKKLPDLIAEFSKCNGDKACIAGVVTTAGVKVPPTTDLKGFVKSYYLMIGQTPRSAAQYARHWATRWGSGLDTVAPFLGPAIEVYCGDGMQEKICRSSGYFAGASSGAMVGGSFGAIFGPIGATVGAAFGGIGGGMAGAASGSMACDAVIESLR</sequence>
<keyword evidence="2" id="KW-0433">Leucine-rich repeat</keyword>
<evidence type="ECO:0000313" key="5">
    <source>
        <dbReference type="Proteomes" id="UP000241890"/>
    </source>
</evidence>
<dbReference type="SMART" id="SM00368">
    <property type="entry name" value="LRR_RI"/>
    <property type="match status" value="4"/>
</dbReference>
<comment type="caution">
    <text evidence="4">The sequence shown here is derived from an EMBL/GenBank/DDBJ whole genome shotgun (WGS) entry which is preliminary data.</text>
</comment>
<proteinExistence type="predicted"/>
<organism evidence="4 5">
    <name type="scientific">Hondaea fermentalgiana</name>
    <dbReference type="NCBI Taxonomy" id="2315210"/>
    <lineage>
        <taxon>Eukaryota</taxon>
        <taxon>Sar</taxon>
        <taxon>Stramenopiles</taxon>
        <taxon>Bigyra</taxon>
        <taxon>Labyrinthulomycetes</taxon>
        <taxon>Thraustochytrida</taxon>
        <taxon>Thraustochytriidae</taxon>
        <taxon>Hondaea</taxon>
    </lineage>
</organism>
<dbReference type="InterPro" id="IPR027038">
    <property type="entry name" value="RanGap"/>
</dbReference>
<dbReference type="GO" id="GO:0005096">
    <property type="term" value="F:GTPase activator activity"/>
    <property type="evidence" value="ECO:0007669"/>
    <property type="project" value="UniProtKB-KW"/>
</dbReference>
<dbReference type="EMBL" id="BEYU01000117">
    <property type="protein sequence ID" value="GBG32219.1"/>
    <property type="molecule type" value="Genomic_DNA"/>
</dbReference>
<evidence type="ECO:0000313" key="4">
    <source>
        <dbReference type="EMBL" id="GBG32219.1"/>
    </source>
</evidence>
<reference evidence="4 5" key="1">
    <citation type="submission" date="2017-12" db="EMBL/GenBank/DDBJ databases">
        <title>Sequencing, de novo assembly and annotation of complete genome of a new Thraustochytrid species, strain FCC1311.</title>
        <authorList>
            <person name="Sedici K."/>
            <person name="Godart F."/>
            <person name="Aiese Cigliano R."/>
            <person name="Sanseverino W."/>
            <person name="Barakat M."/>
            <person name="Ortet P."/>
            <person name="Marechal E."/>
            <person name="Cagnac O."/>
            <person name="Amato A."/>
        </authorList>
    </citation>
    <scope>NUCLEOTIDE SEQUENCE [LARGE SCALE GENOMIC DNA]</scope>
</reference>
<evidence type="ECO:0000256" key="3">
    <source>
        <dbReference type="ARBA" id="ARBA00022737"/>
    </source>
</evidence>
<name>A0A2R5GPI7_9STRA</name>
<dbReference type="Proteomes" id="UP000241890">
    <property type="component" value="Unassembled WGS sequence"/>
</dbReference>
<dbReference type="GO" id="GO:0048471">
    <property type="term" value="C:perinuclear region of cytoplasm"/>
    <property type="evidence" value="ECO:0007669"/>
    <property type="project" value="TreeGrafter"/>
</dbReference>
<dbReference type="InterPro" id="IPR032675">
    <property type="entry name" value="LRR_dom_sf"/>
</dbReference>
<dbReference type="GO" id="GO:0006913">
    <property type="term" value="P:nucleocytoplasmic transport"/>
    <property type="evidence" value="ECO:0007669"/>
    <property type="project" value="TreeGrafter"/>
</dbReference>
<keyword evidence="3" id="KW-0677">Repeat</keyword>
<dbReference type="GO" id="GO:0031267">
    <property type="term" value="F:small GTPase binding"/>
    <property type="evidence" value="ECO:0007669"/>
    <property type="project" value="TreeGrafter"/>
</dbReference>
<evidence type="ECO:0000256" key="1">
    <source>
        <dbReference type="ARBA" id="ARBA00022468"/>
    </source>
</evidence>
<dbReference type="SUPFAM" id="SSF52047">
    <property type="entry name" value="RNI-like"/>
    <property type="match status" value="1"/>
</dbReference>
<protein>
    <submittedName>
        <fullName evidence="4">Nucleotide-binding oligomerization domain-containing protein 1</fullName>
    </submittedName>
</protein>
<dbReference type="AlphaFoldDB" id="A0A2R5GPI7"/>
<dbReference type="GO" id="GO:0005829">
    <property type="term" value="C:cytosol"/>
    <property type="evidence" value="ECO:0007669"/>
    <property type="project" value="TreeGrafter"/>
</dbReference>
<dbReference type="InParanoid" id="A0A2R5GPI7"/>
<gene>
    <name evidence="4" type="ORF">FCC1311_084442</name>
</gene>
<dbReference type="GO" id="GO:0005634">
    <property type="term" value="C:nucleus"/>
    <property type="evidence" value="ECO:0007669"/>
    <property type="project" value="TreeGrafter"/>
</dbReference>
<keyword evidence="1" id="KW-0343">GTPase activation</keyword>
<evidence type="ECO:0000256" key="2">
    <source>
        <dbReference type="ARBA" id="ARBA00022614"/>
    </source>
</evidence>
<dbReference type="PANTHER" id="PTHR24113:SF12">
    <property type="entry name" value="RAN GTPASE-ACTIVATING PROTEIN 1"/>
    <property type="match status" value="1"/>
</dbReference>
<dbReference type="OrthoDB" id="65413at2759"/>
<dbReference type="InterPro" id="IPR001611">
    <property type="entry name" value="Leu-rich_rpt"/>
</dbReference>
<accession>A0A2R5GPI7</accession>
<dbReference type="Pfam" id="PF13516">
    <property type="entry name" value="LRR_6"/>
    <property type="match status" value="3"/>
</dbReference>
<dbReference type="Gene3D" id="3.80.10.10">
    <property type="entry name" value="Ribonuclease Inhibitor"/>
    <property type="match status" value="1"/>
</dbReference>
<keyword evidence="5" id="KW-1185">Reference proteome</keyword>
<dbReference type="PANTHER" id="PTHR24113">
    <property type="entry name" value="RAN GTPASE-ACTIVATING PROTEIN 1"/>
    <property type="match status" value="1"/>
</dbReference>